<dbReference type="CDD" id="cd05013">
    <property type="entry name" value="SIS_RpiR"/>
    <property type="match status" value="1"/>
</dbReference>
<dbReference type="Gene3D" id="1.10.10.10">
    <property type="entry name" value="Winged helix-like DNA-binding domain superfamily/Winged helix DNA-binding domain"/>
    <property type="match status" value="1"/>
</dbReference>
<dbReference type="InterPro" id="IPR047640">
    <property type="entry name" value="RpiR-like"/>
</dbReference>
<dbReference type="PANTHER" id="PTHR30514">
    <property type="entry name" value="GLUCOKINASE"/>
    <property type="match status" value="1"/>
</dbReference>
<dbReference type="GO" id="GO:0003700">
    <property type="term" value="F:DNA-binding transcription factor activity"/>
    <property type="evidence" value="ECO:0007669"/>
    <property type="project" value="InterPro"/>
</dbReference>
<dbReference type="InterPro" id="IPR000281">
    <property type="entry name" value="HTH_RpiR"/>
</dbReference>
<keyword evidence="3" id="KW-0804">Transcription</keyword>
<evidence type="ECO:0000256" key="2">
    <source>
        <dbReference type="ARBA" id="ARBA00023125"/>
    </source>
</evidence>
<keyword evidence="2" id="KW-0238">DNA-binding</keyword>
<evidence type="ECO:0000313" key="6">
    <source>
        <dbReference type="EMBL" id="WEG72651.1"/>
    </source>
</evidence>
<keyword evidence="1" id="KW-0805">Transcription regulation</keyword>
<evidence type="ECO:0000313" key="7">
    <source>
        <dbReference type="Proteomes" id="UP001179647"/>
    </source>
</evidence>
<gene>
    <name evidence="6" type="ORF">OL234_06595</name>
</gene>
<dbReference type="SUPFAM" id="SSF46689">
    <property type="entry name" value="Homeodomain-like"/>
    <property type="match status" value="1"/>
</dbReference>
<dbReference type="InterPro" id="IPR046348">
    <property type="entry name" value="SIS_dom_sf"/>
</dbReference>
<feature type="domain" description="HTH rpiR-type" evidence="4">
    <location>
        <begin position="1"/>
        <end position="73"/>
    </location>
</feature>
<sequence length="244" mass="27598">MFSYEQVQRLNDLELGVYHYVLKNKERVTTMKIRTLAEEVHVSTTTILNFCHKMDCAGYAEFKVRLHLLIENENDEAVPDDTALMLTFFEKINTPKFKEQIELSARYIAEASEIYIYGVGGSGILGQYAARYFSNFNLYATHISDPFYPVPKKVGKKAIVLVLSVTGETGMVLEQANQYKQNGFNVLSITTSADSTLAKLSDIAISYYVPIELKKSLQNITTQVPVIHIIETLARMAYTLKTKV</sequence>
<dbReference type="Proteomes" id="UP001179647">
    <property type="component" value="Chromosome"/>
</dbReference>
<dbReference type="GO" id="GO:0003677">
    <property type="term" value="F:DNA binding"/>
    <property type="evidence" value="ECO:0007669"/>
    <property type="project" value="UniProtKB-KW"/>
</dbReference>
<dbReference type="InterPro" id="IPR036388">
    <property type="entry name" value="WH-like_DNA-bd_sf"/>
</dbReference>
<dbReference type="KEGG" id="vie:OL234_06595"/>
<dbReference type="SUPFAM" id="SSF53697">
    <property type="entry name" value="SIS domain"/>
    <property type="match status" value="1"/>
</dbReference>
<dbReference type="PANTHER" id="PTHR30514:SF1">
    <property type="entry name" value="HTH-TYPE TRANSCRIPTIONAL REGULATOR HEXR-RELATED"/>
    <property type="match status" value="1"/>
</dbReference>
<reference evidence="6" key="1">
    <citation type="submission" date="2022-10" db="EMBL/GenBank/DDBJ databases">
        <title>Vagococcus sp. isolated from poultry meat.</title>
        <authorList>
            <person name="Johansson P."/>
            <person name="Bjorkroth J."/>
        </authorList>
    </citation>
    <scope>NUCLEOTIDE SEQUENCE</scope>
    <source>
        <strain evidence="6">STAA11</strain>
    </source>
</reference>
<dbReference type="Pfam" id="PF01418">
    <property type="entry name" value="HTH_6"/>
    <property type="match status" value="1"/>
</dbReference>
<dbReference type="Gene3D" id="3.40.50.10490">
    <property type="entry name" value="Glucose-6-phosphate isomerase like protein, domain 1"/>
    <property type="match status" value="1"/>
</dbReference>
<evidence type="ECO:0000259" key="5">
    <source>
        <dbReference type="PROSITE" id="PS51464"/>
    </source>
</evidence>
<dbReference type="AlphaFoldDB" id="A0AAF0CTK7"/>
<dbReference type="PROSITE" id="PS51464">
    <property type="entry name" value="SIS"/>
    <property type="match status" value="1"/>
</dbReference>
<evidence type="ECO:0000259" key="4">
    <source>
        <dbReference type="PROSITE" id="PS51071"/>
    </source>
</evidence>
<evidence type="ECO:0000256" key="3">
    <source>
        <dbReference type="ARBA" id="ARBA00023163"/>
    </source>
</evidence>
<evidence type="ECO:0000256" key="1">
    <source>
        <dbReference type="ARBA" id="ARBA00023015"/>
    </source>
</evidence>
<keyword evidence="7" id="KW-1185">Reference proteome</keyword>
<dbReference type="Pfam" id="PF01380">
    <property type="entry name" value="SIS"/>
    <property type="match status" value="1"/>
</dbReference>
<dbReference type="GO" id="GO:1901135">
    <property type="term" value="P:carbohydrate derivative metabolic process"/>
    <property type="evidence" value="ECO:0007669"/>
    <property type="project" value="InterPro"/>
</dbReference>
<proteinExistence type="predicted"/>
<dbReference type="InterPro" id="IPR009057">
    <property type="entry name" value="Homeodomain-like_sf"/>
</dbReference>
<dbReference type="PROSITE" id="PS51071">
    <property type="entry name" value="HTH_RPIR"/>
    <property type="match status" value="1"/>
</dbReference>
<name>A0AAF0CTK7_9ENTE</name>
<organism evidence="6 7">
    <name type="scientific">Vagococcus intermedius</name>
    <dbReference type="NCBI Taxonomy" id="2991418"/>
    <lineage>
        <taxon>Bacteria</taxon>
        <taxon>Bacillati</taxon>
        <taxon>Bacillota</taxon>
        <taxon>Bacilli</taxon>
        <taxon>Lactobacillales</taxon>
        <taxon>Enterococcaceae</taxon>
        <taxon>Vagococcus</taxon>
    </lineage>
</organism>
<dbReference type="GO" id="GO:0097367">
    <property type="term" value="F:carbohydrate derivative binding"/>
    <property type="evidence" value="ECO:0007669"/>
    <property type="project" value="InterPro"/>
</dbReference>
<accession>A0AAF0CTK7</accession>
<dbReference type="RefSeq" id="WP_275468453.1">
    <property type="nucleotide sequence ID" value="NZ_CP110232.1"/>
</dbReference>
<feature type="domain" description="SIS" evidence="5">
    <location>
        <begin position="103"/>
        <end position="243"/>
    </location>
</feature>
<dbReference type="InterPro" id="IPR001347">
    <property type="entry name" value="SIS_dom"/>
</dbReference>
<dbReference type="InterPro" id="IPR035472">
    <property type="entry name" value="RpiR-like_SIS"/>
</dbReference>
<dbReference type="EMBL" id="CP110232">
    <property type="protein sequence ID" value="WEG72651.1"/>
    <property type="molecule type" value="Genomic_DNA"/>
</dbReference>
<protein>
    <submittedName>
        <fullName evidence="6">MurR/RpiR family transcriptional regulator</fullName>
    </submittedName>
</protein>